<organism evidence="3 4">
    <name type="scientific">Terriglobus roseus (strain DSM 18391 / NRRL B-41598 / KBS 63)</name>
    <dbReference type="NCBI Taxonomy" id="926566"/>
    <lineage>
        <taxon>Bacteria</taxon>
        <taxon>Pseudomonadati</taxon>
        <taxon>Acidobacteriota</taxon>
        <taxon>Terriglobia</taxon>
        <taxon>Terriglobales</taxon>
        <taxon>Acidobacteriaceae</taxon>
        <taxon>Terriglobus</taxon>
    </lineage>
</organism>
<dbReference type="PANTHER" id="PTHR45947:SF3">
    <property type="entry name" value="SULFOQUINOVOSYL TRANSFERASE SQD2"/>
    <property type="match status" value="1"/>
</dbReference>
<keyword evidence="4" id="KW-1185">Reference proteome</keyword>
<dbReference type="RefSeq" id="WP_014785594.1">
    <property type="nucleotide sequence ID" value="NC_018014.1"/>
</dbReference>
<evidence type="ECO:0000313" key="4">
    <source>
        <dbReference type="Proteomes" id="UP000006056"/>
    </source>
</evidence>
<dbReference type="KEGG" id="trs:Terro_1723"/>
<evidence type="ECO:0000313" key="3">
    <source>
        <dbReference type="EMBL" id="AFL88025.1"/>
    </source>
</evidence>
<dbReference type="Proteomes" id="UP000006056">
    <property type="component" value="Chromosome"/>
</dbReference>
<feature type="domain" description="Glycosyltransferase subfamily 4-like N-terminal" evidence="2">
    <location>
        <begin position="49"/>
        <end position="223"/>
    </location>
</feature>
<dbReference type="AlphaFoldDB" id="I3ZFK7"/>
<dbReference type="SUPFAM" id="SSF53756">
    <property type="entry name" value="UDP-Glycosyltransferase/glycogen phosphorylase"/>
    <property type="match status" value="1"/>
</dbReference>
<protein>
    <submittedName>
        <fullName evidence="3">Glycosyltransferase</fullName>
    </submittedName>
</protein>
<feature type="domain" description="Glycosyl transferase family 1" evidence="1">
    <location>
        <begin position="228"/>
        <end position="362"/>
    </location>
</feature>
<dbReference type="eggNOG" id="COG0438">
    <property type="taxonomic scope" value="Bacteria"/>
</dbReference>
<gene>
    <name evidence="3" type="ordered locus">Terro_1723</name>
</gene>
<dbReference type="InterPro" id="IPR001296">
    <property type="entry name" value="Glyco_trans_1"/>
</dbReference>
<proteinExistence type="predicted"/>
<name>I3ZFK7_TERRK</name>
<keyword evidence="3" id="KW-0808">Transferase</keyword>
<dbReference type="Gene3D" id="3.40.50.2000">
    <property type="entry name" value="Glycogen Phosphorylase B"/>
    <property type="match status" value="2"/>
</dbReference>
<dbReference type="HOGENOM" id="CLU_041001_0_0_0"/>
<sequence length="403" mass="45393">MGWMRNPTNNPFQKESMQANDHLPVTEPTELAAPSIRIAFVQDNFVQAGGGERVAEEIARALPTAKVFTTVTVEARLTAYMRTRNIVKTWMQHLPNVKKYYRHYFLLYPIALRGLNLKGYDLIVSSCYGFAKMLPKPKGAVHVCYCHTPTRWIWRYEDYISRETLNPVVNAVLSRVTRLLRGLDQKAANNTDFFIANSTVVAERIREYYNRDSIVMFPAIDCSRFTVADQTDDYYLVISRLAGYKRVDLAIQACNELGRKLIVVGEGPDRPRLEGMAGDQITFAGRAPDEQVAHLLSHCKAFLFPGEEDFGLTPLEAAASGRPVIAFGKGGALDTVVDGVTGVHFARPTAESMKDAMLRAETIAWDPQALRTHAEGFDRIHFARKFVHYLQQIIDERHPKALA</sequence>
<dbReference type="InterPro" id="IPR050194">
    <property type="entry name" value="Glycosyltransferase_grp1"/>
</dbReference>
<evidence type="ECO:0000259" key="1">
    <source>
        <dbReference type="Pfam" id="PF00534"/>
    </source>
</evidence>
<dbReference type="InterPro" id="IPR028098">
    <property type="entry name" value="Glyco_trans_4-like_N"/>
</dbReference>
<dbReference type="PANTHER" id="PTHR45947">
    <property type="entry name" value="SULFOQUINOVOSYL TRANSFERASE SQD2"/>
    <property type="match status" value="1"/>
</dbReference>
<dbReference type="Pfam" id="PF13439">
    <property type="entry name" value="Glyco_transf_4"/>
    <property type="match status" value="1"/>
</dbReference>
<dbReference type="PATRIC" id="fig|926566.3.peg.1703"/>
<accession>I3ZFK7</accession>
<evidence type="ECO:0000259" key="2">
    <source>
        <dbReference type="Pfam" id="PF13439"/>
    </source>
</evidence>
<dbReference type="EMBL" id="CP003379">
    <property type="protein sequence ID" value="AFL88025.1"/>
    <property type="molecule type" value="Genomic_DNA"/>
</dbReference>
<dbReference type="Pfam" id="PF00534">
    <property type="entry name" value="Glycos_transf_1"/>
    <property type="match status" value="1"/>
</dbReference>
<dbReference type="GO" id="GO:0016757">
    <property type="term" value="F:glycosyltransferase activity"/>
    <property type="evidence" value="ECO:0007669"/>
    <property type="project" value="InterPro"/>
</dbReference>
<dbReference type="STRING" id="926566.Terro_1723"/>
<reference evidence="3 4" key="1">
    <citation type="submission" date="2012-06" db="EMBL/GenBank/DDBJ databases">
        <title>Complete genome of Terriglobus roseus DSM 18391.</title>
        <authorList>
            <consortium name="US DOE Joint Genome Institute (JGI-PGF)"/>
            <person name="Lucas S."/>
            <person name="Copeland A."/>
            <person name="Lapidus A."/>
            <person name="Glavina del Rio T."/>
            <person name="Dalin E."/>
            <person name="Tice H."/>
            <person name="Bruce D."/>
            <person name="Goodwin L."/>
            <person name="Pitluck S."/>
            <person name="Peters L."/>
            <person name="Mikhailova N."/>
            <person name="Munk A.C.C."/>
            <person name="Kyrpides N."/>
            <person name="Mavromatis K."/>
            <person name="Ivanova N."/>
            <person name="Brettin T."/>
            <person name="Detter J.C."/>
            <person name="Han C."/>
            <person name="Larimer F."/>
            <person name="Land M."/>
            <person name="Hauser L."/>
            <person name="Markowitz V."/>
            <person name="Cheng J.-F."/>
            <person name="Hugenholtz P."/>
            <person name="Woyke T."/>
            <person name="Wu D."/>
            <person name="Brambilla E."/>
            <person name="Klenk H.-P."/>
            <person name="Eisen J.A."/>
        </authorList>
    </citation>
    <scope>NUCLEOTIDE SEQUENCE [LARGE SCALE GENOMIC DNA]</scope>
    <source>
        <strain evidence="4">DSM 18391 / NRRL B-41598 / KBS 63</strain>
    </source>
</reference>